<keyword evidence="1" id="KW-0812">Transmembrane</keyword>
<dbReference type="RefSeq" id="WP_101236552.1">
    <property type="nucleotide sequence ID" value="NZ_PISJ01000013.1"/>
</dbReference>
<name>A0A2N0WER6_9GAMM</name>
<organism evidence="2 3">
    <name type="scientific">Acinetobacter proteolyticus</name>
    <dbReference type="NCBI Taxonomy" id="1776741"/>
    <lineage>
        <taxon>Bacteria</taxon>
        <taxon>Pseudomonadati</taxon>
        <taxon>Pseudomonadota</taxon>
        <taxon>Gammaproteobacteria</taxon>
        <taxon>Moraxellales</taxon>
        <taxon>Moraxellaceae</taxon>
        <taxon>Acinetobacter</taxon>
    </lineage>
</organism>
<feature type="transmembrane region" description="Helical" evidence="1">
    <location>
        <begin position="41"/>
        <end position="63"/>
    </location>
</feature>
<dbReference type="Proteomes" id="UP000233553">
    <property type="component" value="Unassembled WGS sequence"/>
</dbReference>
<comment type="caution">
    <text evidence="2">The sequence shown here is derived from an EMBL/GenBank/DDBJ whole genome shotgun (WGS) entry which is preliminary data.</text>
</comment>
<evidence type="ECO:0000313" key="2">
    <source>
        <dbReference type="EMBL" id="PKF33374.1"/>
    </source>
</evidence>
<dbReference type="EMBL" id="PISJ01000013">
    <property type="protein sequence ID" value="PKF33374.1"/>
    <property type="molecule type" value="Genomic_DNA"/>
</dbReference>
<reference evidence="2 3" key="1">
    <citation type="submission" date="2017-12" db="EMBL/GenBank/DDBJ databases">
        <title>Draft Genome sequences of multiple microbial strains isolated from spacecraft associated surfaces.</title>
        <authorList>
            <person name="Seuylemezian A."/>
            <person name="Vaishampayan P."/>
            <person name="Venkateswaran K."/>
        </authorList>
    </citation>
    <scope>NUCLEOTIDE SEQUENCE [LARGE SCALE GENOMIC DNA]</scope>
    <source>
        <strain evidence="2 3">2P01AA</strain>
    </source>
</reference>
<accession>A0A2N0WER6</accession>
<sequence length="65" mass="7286">MKQKHIHSQTSQRLHQHPSAADYQVSTLNFIKANLKDALKLLPIVAVVFLICIVQIFVVYSILGG</sequence>
<protein>
    <submittedName>
        <fullName evidence="2">Uncharacterized protein</fullName>
    </submittedName>
</protein>
<proteinExistence type="predicted"/>
<keyword evidence="1" id="KW-1133">Transmembrane helix</keyword>
<evidence type="ECO:0000256" key="1">
    <source>
        <dbReference type="SAM" id="Phobius"/>
    </source>
</evidence>
<evidence type="ECO:0000313" key="3">
    <source>
        <dbReference type="Proteomes" id="UP000233553"/>
    </source>
</evidence>
<keyword evidence="1" id="KW-0472">Membrane</keyword>
<gene>
    <name evidence="2" type="ORF">CW311_11240</name>
</gene>
<dbReference type="AlphaFoldDB" id="A0A2N0WER6"/>